<feature type="compositionally biased region" description="Basic residues" evidence="1">
    <location>
        <begin position="43"/>
        <end position="60"/>
    </location>
</feature>
<reference evidence="2" key="1">
    <citation type="submission" date="2020-02" db="EMBL/GenBank/DDBJ databases">
        <authorList>
            <person name="Meier V. D."/>
        </authorList>
    </citation>
    <scope>NUCLEOTIDE SEQUENCE</scope>
    <source>
        <strain evidence="2">AVDCRST_MAG07</strain>
    </source>
</reference>
<keyword evidence="2" id="KW-0560">Oxidoreductase</keyword>
<feature type="compositionally biased region" description="Basic and acidic residues" evidence="1">
    <location>
        <begin position="1"/>
        <end position="24"/>
    </location>
</feature>
<gene>
    <name evidence="2" type="ORF">AVDCRST_MAG07-1162</name>
</gene>
<dbReference type="EMBL" id="CADCUB010000056">
    <property type="protein sequence ID" value="CAA9320289.1"/>
    <property type="molecule type" value="Genomic_DNA"/>
</dbReference>
<proteinExistence type="predicted"/>
<name>A0A6J4L005_9ACTN</name>
<feature type="non-terminal residue" evidence="2">
    <location>
        <position position="66"/>
    </location>
</feature>
<evidence type="ECO:0000256" key="1">
    <source>
        <dbReference type="SAM" id="MobiDB-lite"/>
    </source>
</evidence>
<accession>A0A6J4L005</accession>
<feature type="region of interest" description="Disordered" evidence="1">
    <location>
        <begin position="1"/>
        <end position="66"/>
    </location>
</feature>
<evidence type="ECO:0000313" key="2">
    <source>
        <dbReference type="EMBL" id="CAA9320289.1"/>
    </source>
</evidence>
<dbReference type="AlphaFoldDB" id="A0A6J4L005"/>
<dbReference type="GO" id="GO:0016491">
    <property type="term" value="F:oxidoreductase activity"/>
    <property type="evidence" value="ECO:0007669"/>
    <property type="project" value="UniProtKB-KW"/>
</dbReference>
<protein>
    <submittedName>
        <fullName evidence="2">Acetoin dehydrogenase E1 component beta-subunit</fullName>
        <ecNumber evidence="2">1.2.4.-</ecNumber>
    </submittedName>
</protein>
<sequence length="66" mass="7737">EHLDTDDRDHGRDPRHDDDGGDPRRRTRRGTTRVLHQGDGRGPARRHARGPHGRRARRGRRPLDHR</sequence>
<organism evidence="2">
    <name type="scientific">uncultured Frankineae bacterium</name>
    <dbReference type="NCBI Taxonomy" id="437475"/>
    <lineage>
        <taxon>Bacteria</taxon>
        <taxon>Bacillati</taxon>
        <taxon>Actinomycetota</taxon>
        <taxon>Actinomycetes</taxon>
        <taxon>Frankiales</taxon>
        <taxon>environmental samples</taxon>
    </lineage>
</organism>
<dbReference type="EC" id="1.2.4.-" evidence="2"/>
<feature type="non-terminal residue" evidence="2">
    <location>
        <position position="1"/>
    </location>
</feature>